<gene>
    <name evidence="5" type="ORF">NYG85_08995</name>
</gene>
<dbReference type="InterPro" id="IPR017871">
    <property type="entry name" value="ABC_transporter-like_CS"/>
</dbReference>
<dbReference type="Proteomes" id="UP001173801">
    <property type="component" value="Unassembled WGS sequence"/>
</dbReference>
<dbReference type="PROSITE" id="PS00211">
    <property type="entry name" value="ABC_TRANSPORTER_1"/>
    <property type="match status" value="1"/>
</dbReference>
<name>A0ABT7HRX8_9BACT</name>
<evidence type="ECO:0000259" key="4">
    <source>
        <dbReference type="PROSITE" id="PS50893"/>
    </source>
</evidence>
<evidence type="ECO:0000313" key="6">
    <source>
        <dbReference type="Proteomes" id="UP001173801"/>
    </source>
</evidence>
<keyword evidence="1" id="KW-0813">Transport</keyword>
<evidence type="ECO:0000256" key="3">
    <source>
        <dbReference type="ARBA" id="ARBA00022840"/>
    </source>
</evidence>
<dbReference type="PANTHER" id="PTHR42939">
    <property type="entry name" value="ABC TRANSPORTER ATP-BINDING PROTEIN ALBC-RELATED"/>
    <property type="match status" value="1"/>
</dbReference>
<reference evidence="5" key="1">
    <citation type="submission" date="2022-08" db="EMBL/GenBank/DDBJ databases">
        <authorList>
            <person name="Wang H."/>
        </authorList>
    </citation>
    <scope>NUCLEOTIDE SEQUENCE</scope>
    <source>
        <strain evidence="5">PS10</strain>
    </source>
</reference>
<dbReference type="Pfam" id="PF00005">
    <property type="entry name" value="ABC_tran"/>
    <property type="match status" value="1"/>
</dbReference>
<dbReference type="InterPro" id="IPR027417">
    <property type="entry name" value="P-loop_NTPase"/>
</dbReference>
<proteinExistence type="predicted"/>
<keyword evidence="2" id="KW-0547">Nucleotide-binding</keyword>
<dbReference type="InterPro" id="IPR003439">
    <property type="entry name" value="ABC_transporter-like_ATP-bd"/>
</dbReference>
<protein>
    <submittedName>
        <fullName evidence="5">ABC transporter ATP-binding protein</fullName>
    </submittedName>
</protein>
<evidence type="ECO:0000256" key="2">
    <source>
        <dbReference type="ARBA" id="ARBA00022741"/>
    </source>
</evidence>
<dbReference type="GO" id="GO:0005524">
    <property type="term" value="F:ATP binding"/>
    <property type="evidence" value="ECO:0007669"/>
    <property type="project" value="UniProtKB-KW"/>
</dbReference>
<reference evidence="5" key="2">
    <citation type="journal article" date="2023" name="Microorganisms">
        <title>Isolation and Genomic Characteristics of Cat-Borne Campylobacter felis sp. nov. and Sheep-Borne Campylobacter ovis sp. nov.</title>
        <authorList>
            <person name="Wang H."/>
            <person name="Li Y."/>
            <person name="Gu Y."/>
            <person name="Zhou G."/>
            <person name="Chen X."/>
            <person name="Zhang X."/>
            <person name="Shao Z."/>
            <person name="Zhang J."/>
            <person name="Zhang M."/>
        </authorList>
    </citation>
    <scope>NUCLEOTIDE SEQUENCE</scope>
    <source>
        <strain evidence="5">PS10</strain>
    </source>
</reference>
<keyword evidence="3 5" id="KW-0067">ATP-binding</keyword>
<dbReference type="EMBL" id="JANURM010000014">
    <property type="protein sequence ID" value="MDL0089492.1"/>
    <property type="molecule type" value="Genomic_DNA"/>
</dbReference>
<dbReference type="CDD" id="cd03230">
    <property type="entry name" value="ABC_DR_subfamily_A"/>
    <property type="match status" value="1"/>
</dbReference>
<dbReference type="PANTHER" id="PTHR42939:SF1">
    <property type="entry name" value="ABC TRANSPORTER ATP-BINDING PROTEIN ALBC-RELATED"/>
    <property type="match status" value="1"/>
</dbReference>
<dbReference type="RefSeq" id="WP_284938168.1">
    <property type="nucleotide sequence ID" value="NZ_JANURM010000014.1"/>
</dbReference>
<comment type="caution">
    <text evidence="5">The sequence shown here is derived from an EMBL/GenBank/DDBJ whole genome shotgun (WGS) entry which is preliminary data.</text>
</comment>
<organism evidence="5 6">
    <name type="scientific">Campylobacter gastrosuis</name>
    <dbReference type="NCBI Taxonomy" id="2974576"/>
    <lineage>
        <taxon>Bacteria</taxon>
        <taxon>Pseudomonadati</taxon>
        <taxon>Campylobacterota</taxon>
        <taxon>Epsilonproteobacteria</taxon>
        <taxon>Campylobacterales</taxon>
        <taxon>Campylobacteraceae</taxon>
        <taxon>Campylobacter</taxon>
    </lineage>
</organism>
<feature type="domain" description="ABC transporter" evidence="4">
    <location>
        <begin position="2"/>
        <end position="212"/>
    </location>
</feature>
<accession>A0ABT7HRX8</accession>
<dbReference type="PROSITE" id="PS50893">
    <property type="entry name" value="ABC_TRANSPORTER_2"/>
    <property type="match status" value="1"/>
</dbReference>
<evidence type="ECO:0000256" key="1">
    <source>
        <dbReference type="ARBA" id="ARBA00022448"/>
    </source>
</evidence>
<keyword evidence="6" id="KW-1185">Reference proteome</keyword>
<dbReference type="SMART" id="SM00382">
    <property type="entry name" value="AAA"/>
    <property type="match status" value="1"/>
</dbReference>
<dbReference type="Gene3D" id="3.40.50.300">
    <property type="entry name" value="P-loop containing nucleotide triphosphate hydrolases"/>
    <property type="match status" value="1"/>
</dbReference>
<dbReference type="InterPro" id="IPR051782">
    <property type="entry name" value="ABC_Transporter_VariousFunc"/>
</dbReference>
<dbReference type="InterPro" id="IPR003593">
    <property type="entry name" value="AAA+_ATPase"/>
</dbReference>
<evidence type="ECO:0000313" key="5">
    <source>
        <dbReference type="EMBL" id="MDL0089492.1"/>
    </source>
</evidence>
<dbReference type="SUPFAM" id="SSF52540">
    <property type="entry name" value="P-loop containing nucleoside triphosphate hydrolases"/>
    <property type="match status" value="1"/>
</dbReference>
<sequence>MIEISNVSKKIKDQLVLDNINLLIKDDENVLFTGQNGAGKSSLMRVILGEYVASSGFVKINGFNAFKDRQNALKNVSFVPQTPPPFKLNLSEMIWFAKQSSNANLSIINEICGELNFNINENLHKPFFKLSGGMKQKFLIALAFSRPAKTMIFDEPTANLDPEARLKFKEILTNYKNKKSFIFISHRLDEVAGLINRAINMDLGRVVDDKRV</sequence>